<dbReference type="InterPro" id="IPR000835">
    <property type="entry name" value="HTH_MarR-typ"/>
</dbReference>
<evidence type="ECO:0000313" key="7">
    <source>
        <dbReference type="Proteomes" id="UP000660339"/>
    </source>
</evidence>
<evidence type="ECO:0000256" key="2">
    <source>
        <dbReference type="ARBA" id="ARBA00023125"/>
    </source>
</evidence>
<dbReference type="EMBL" id="BONJ01000045">
    <property type="protein sequence ID" value="GIG18966.1"/>
    <property type="molecule type" value="Genomic_DNA"/>
</dbReference>
<dbReference type="InterPro" id="IPR036390">
    <property type="entry name" value="WH_DNA-bd_sf"/>
</dbReference>
<dbReference type="SMART" id="SM00418">
    <property type="entry name" value="HTH_ARSR"/>
    <property type="match status" value="1"/>
</dbReference>
<keyword evidence="2" id="KW-0238">DNA-binding</keyword>
<keyword evidence="3" id="KW-0804">Transcription</keyword>
<gene>
    <name evidence="6" type="ORF">Cme02nite_72980</name>
</gene>
<dbReference type="InterPro" id="IPR001845">
    <property type="entry name" value="HTH_ArsR_DNA-bd_dom"/>
</dbReference>
<dbReference type="PANTHER" id="PTHR43132">
    <property type="entry name" value="ARSENICAL RESISTANCE OPERON REPRESSOR ARSR-RELATED"/>
    <property type="match status" value="1"/>
</dbReference>
<protein>
    <submittedName>
        <fullName evidence="6">Transcriptional regulator</fullName>
    </submittedName>
</protein>
<dbReference type="PANTHER" id="PTHR43132:SF8">
    <property type="entry name" value="HTH-TYPE TRANSCRIPTIONAL REGULATOR KMTR"/>
    <property type="match status" value="1"/>
</dbReference>
<comment type="caution">
    <text evidence="6">The sequence shown here is derived from an EMBL/GenBank/DDBJ whole genome shotgun (WGS) entry which is preliminary data.</text>
</comment>
<dbReference type="SUPFAM" id="SSF46785">
    <property type="entry name" value="Winged helix' DNA-binding domain"/>
    <property type="match status" value="1"/>
</dbReference>
<evidence type="ECO:0000256" key="3">
    <source>
        <dbReference type="ARBA" id="ARBA00023163"/>
    </source>
</evidence>
<dbReference type="GO" id="GO:0003677">
    <property type="term" value="F:DNA binding"/>
    <property type="evidence" value="ECO:0007669"/>
    <property type="project" value="UniProtKB-KW"/>
</dbReference>
<dbReference type="AlphaFoldDB" id="A0A8J3LPB0"/>
<feature type="domain" description="HTH arsR-type" evidence="5">
    <location>
        <begin position="299"/>
        <end position="375"/>
    </location>
</feature>
<dbReference type="Pfam" id="PF12802">
    <property type="entry name" value="MarR_2"/>
    <property type="match status" value="1"/>
</dbReference>
<reference evidence="6" key="1">
    <citation type="submission" date="2021-01" db="EMBL/GenBank/DDBJ databases">
        <title>Whole genome shotgun sequence of Catellatospora methionotrophica NBRC 14553.</title>
        <authorList>
            <person name="Komaki H."/>
            <person name="Tamura T."/>
        </authorList>
    </citation>
    <scope>NUCLEOTIDE SEQUENCE</scope>
    <source>
        <strain evidence="6">NBRC 14553</strain>
    </source>
</reference>
<sequence>MAGRRRVPPRRSALAGLAATGEANPARRDTDGGDPGPPDGPEDVPMLRIHFTVQDLARVRVVRLGPLALAQLAAPVMAAREEGHLYGRWRSAAKARLTPRAMHTASLLFPHHDLQVDLITLAGAEASADEAAENLLSLSPRQLNAEVGLVRLGGRRPPPWLRDLVAGDHEARRDLVRALRELRRAAMPDDADGRIGGLVDAEQAAFGHVLLAEGVGAALSRLHPLVRWEAPVLTIPSHYDGEVTLDGGSLLLAPSAFCWPMPHLYTSQDHRTRVLVYPAVRDLRQAALLWGDRSAPPQAALAALLGRTRAAVLEAVAGGPVSTTVLARRTNVSAPSASQHATALRAANLITSRRAGPSMLHAVTPLGSSLLAGVTVGHDLTLLQ</sequence>
<organism evidence="6 7">
    <name type="scientific">Catellatospora methionotrophica</name>
    <dbReference type="NCBI Taxonomy" id="121620"/>
    <lineage>
        <taxon>Bacteria</taxon>
        <taxon>Bacillati</taxon>
        <taxon>Actinomycetota</taxon>
        <taxon>Actinomycetes</taxon>
        <taxon>Micromonosporales</taxon>
        <taxon>Micromonosporaceae</taxon>
        <taxon>Catellatospora</taxon>
    </lineage>
</organism>
<feature type="region of interest" description="Disordered" evidence="4">
    <location>
        <begin position="1"/>
        <end position="44"/>
    </location>
</feature>
<dbReference type="CDD" id="cd00090">
    <property type="entry name" value="HTH_ARSR"/>
    <property type="match status" value="1"/>
</dbReference>
<evidence type="ECO:0000256" key="4">
    <source>
        <dbReference type="SAM" id="MobiDB-lite"/>
    </source>
</evidence>
<dbReference type="InterPro" id="IPR051011">
    <property type="entry name" value="Metal_resp_trans_reg"/>
</dbReference>
<name>A0A8J3LPB0_9ACTN</name>
<keyword evidence="1" id="KW-0805">Transcription regulation</keyword>
<keyword evidence="7" id="KW-1185">Reference proteome</keyword>
<evidence type="ECO:0000313" key="6">
    <source>
        <dbReference type="EMBL" id="GIG18966.1"/>
    </source>
</evidence>
<dbReference type="InterPro" id="IPR011991">
    <property type="entry name" value="ArsR-like_HTH"/>
</dbReference>
<proteinExistence type="predicted"/>
<evidence type="ECO:0000256" key="1">
    <source>
        <dbReference type="ARBA" id="ARBA00023015"/>
    </source>
</evidence>
<dbReference type="GO" id="GO:0003700">
    <property type="term" value="F:DNA-binding transcription factor activity"/>
    <property type="evidence" value="ECO:0007669"/>
    <property type="project" value="InterPro"/>
</dbReference>
<accession>A0A8J3LPB0</accession>
<dbReference type="Proteomes" id="UP000660339">
    <property type="component" value="Unassembled WGS sequence"/>
</dbReference>
<evidence type="ECO:0000259" key="5">
    <source>
        <dbReference type="SMART" id="SM00418"/>
    </source>
</evidence>
<dbReference type="InterPro" id="IPR036388">
    <property type="entry name" value="WH-like_DNA-bd_sf"/>
</dbReference>
<dbReference type="Gene3D" id="1.10.10.10">
    <property type="entry name" value="Winged helix-like DNA-binding domain superfamily/Winged helix DNA-binding domain"/>
    <property type="match status" value="1"/>
</dbReference>